<dbReference type="AlphaFoldDB" id="A0A2P2R1F1"/>
<proteinExistence type="predicted"/>
<reference evidence="1" key="1">
    <citation type="submission" date="2018-02" db="EMBL/GenBank/DDBJ databases">
        <title>Rhizophora mucronata_Transcriptome.</title>
        <authorList>
            <person name="Meera S.P."/>
            <person name="Sreeshan A."/>
            <person name="Augustine A."/>
        </authorList>
    </citation>
    <scope>NUCLEOTIDE SEQUENCE</scope>
    <source>
        <tissue evidence="1">Leaf</tissue>
    </source>
</reference>
<organism evidence="1">
    <name type="scientific">Rhizophora mucronata</name>
    <name type="common">Asiatic mangrove</name>
    <dbReference type="NCBI Taxonomy" id="61149"/>
    <lineage>
        <taxon>Eukaryota</taxon>
        <taxon>Viridiplantae</taxon>
        <taxon>Streptophyta</taxon>
        <taxon>Embryophyta</taxon>
        <taxon>Tracheophyta</taxon>
        <taxon>Spermatophyta</taxon>
        <taxon>Magnoliopsida</taxon>
        <taxon>eudicotyledons</taxon>
        <taxon>Gunneridae</taxon>
        <taxon>Pentapetalae</taxon>
        <taxon>rosids</taxon>
        <taxon>fabids</taxon>
        <taxon>Malpighiales</taxon>
        <taxon>Rhizophoraceae</taxon>
        <taxon>Rhizophora</taxon>
    </lineage>
</organism>
<evidence type="ECO:0000313" key="1">
    <source>
        <dbReference type="EMBL" id="MBX73073.1"/>
    </source>
</evidence>
<sequence length="35" mass="4168">MFAFKMLIQVRPLDSVNKCHMRRFSPLYHPHPVGN</sequence>
<protein>
    <submittedName>
        <fullName evidence="1">Uncharacterized protein</fullName>
    </submittedName>
</protein>
<name>A0A2P2R1F1_RHIMU</name>
<accession>A0A2P2R1F1</accession>
<dbReference type="EMBL" id="GGEC01092589">
    <property type="protein sequence ID" value="MBX73073.1"/>
    <property type="molecule type" value="Transcribed_RNA"/>
</dbReference>